<keyword evidence="4" id="KW-1185">Reference proteome</keyword>
<accession>A0A5C5Y1N8</accession>
<dbReference type="Pfam" id="PF13439">
    <property type="entry name" value="Glyco_transf_4"/>
    <property type="match status" value="1"/>
</dbReference>
<dbReference type="EMBL" id="SJPL01000001">
    <property type="protein sequence ID" value="TWT69060.1"/>
    <property type="molecule type" value="Genomic_DNA"/>
</dbReference>
<dbReference type="PANTHER" id="PTHR45947">
    <property type="entry name" value="SULFOQUINOVOSYL TRANSFERASE SQD2"/>
    <property type="match status" value="1"/>
</dbReference>
<dbReference type="EC" id="2.4.-.-" evidence="3"/>
<dbReference type="Gene3D" id="3.40.50.2000">
    <property type="entry name" value="Glycogen Phosphorylase B"/>
    <property type="match status" value="2"/>
</dbReference>
<feature type="domain" description="Glycosyltransferase subfamily 4-like N-terminal" evidence="2">
    <location>
        <begin position="16"/>
        <end position="178"/>
    </location>
</feature>
<dbReference type="AlphaFoldDB" id="A0A5C5Y1N8"/>
<sequence length="377" mass="41766">MINNIHTVNSLDLYAGGPSRSVTSLCIALSSQFAGVSPQILTHPAARGSVNVSCDACAVKIVERQRSARPMIDALSMLAKDSPTVLHDHGVWMPINRSSACVSRMVGIPRVVTPRGMLSPWALNHHKWRKRVAWAAYAKRDLMTANLLHATSELEFSELRALGYEGPIAVIPNGIDDEWINQQVPSRPLQRLRRAVFLSRIHAKKGVDELLDVWSALSLNDWELVIAGNDDDGILKGREFPRNCRFVGYVDGQAKKDLFLSSDLFVLPTYSENFGIVIAEAMACGVPVVTTDQTPWTFLPEINAGWVTATGRQPLSDALRDVSQLPPEELRKMGENARHHIRNGYSWSQIAEDMTSVYRWLLGEAECPGCVRFVGAE</sequence>
<dbReference type="SUPFAM" id="SSF53756">
    <property type="entry name" value="UDP-Glycosyltransferase/glycogen phosphorylase"/>
    <property type="match status" value="1"/>
</dbReference>
<evidence type="ECO:0000259" key="1">
    <source>
        <dbReference type="Pfam" id="PF00534"/>
    </source>
</evidence>
<protein>
    <submittedName>
        <fullName evidence="3">Putative teichuronic acid biosynthesis glycosyltransferase TuaC</fullName>
        <ecNumber evidence="3">2.4.-.-</ecNumber>
    </submittedName>
</protein>
<dbReference type="GO" id="GO:0016757">
    <property type="term" value="F:glycosyltransferase activity"/>
    <property type="evidence" value="ECO:0007669"/>
    <property type="project" value="UniProtKB-KW"/>
</dbReference>
<dbReference type="PANTHER" id="PTHR45947:SF3">
    <property type="entry name" value="SULFOQUINOVOSYL TRANSFERASE SQD2"/>
    <property type="match status" value="1"/>
</dbReference>
<dbReference type="RefSeq" id="WP_146438660.1">
    <property type="nucleotide sequence ID" value="NZ_SJPL01000001.1"/>
</dbReference>
<feature type="domain" description="Glycosyl transferase family 1" evidence="1">
    <location>
        <begin position="194"/>
        <end position="339"/>
    </location>
</feature>
<evidence type="ECO:0000259" key="2">
    <source>
        <dbReference type="Pfam" id="PF13439"/>
    </source>
</evidence>
<evidence type="ECO:0000313" key="4">
    <source>
        <dbReference type="Proteomes" id="UP000317238"/>
    </source>
</evidence>
<evidence type="ECO:0000313" key="3">
    <source>
        <dbReference type="EMBL" id="TWT69060.1"/>
    </source>
</evidence>
<comment type="caution">
    <text evidence="3">The sequence shown here is derived from an EMBL/GenBank/DDBJ whole genome shotgun (WGS) entry which is preliminary data.</text>
</comment>
<organism evidence="3 4">
    <name type="scientific">Crateriforma conspicua</name>
    <dbReference type="NCBI Taxonomy" id="2527996"/>
    <lineage>
        <taxon>Bacteria</taxon>
        <taxon>Pseudomonadati</taxon>
        <taxon>Planctomycetota</taxon>
        <taxon>Planctomycetia</taxon>
        <taxon>Planctomycetales</taxon>
        <taxon>Planctomycetaceae</taxon>
        <taxon>Crateriforma</taxon>
    </lineage>
</organism>
<proteinExistence type="predicted"/>
<dbReference type="Proteomes" id="UP000317238">
    <property type="component" value="Unassembled WGS sequence"/>
</dbReference>
<keyword evidence="3" id="KW-0328">Glycosyltransferase</keyword>
<keyword evidence="3" id="KW-0808">Transferase</keyword>
<reference evidence="3 4" key="1">
    <citation type="submission" date="2019-02" db="EMBL/GenBank/DDBJ databases">
        <title>Deep-cultivation of Planctomycetes and their phenomic and genomic characterization uncovers novel biology.</title>
        <authorList>
            <person name="Wiegand S."/>
            <person name="Jogler M."/>
            <person name="Boedeker C."/>
            <person name="Pinto D."/>
            <person name="Vollmers J."/>
            <person name="Rivas-Marin E."/>
            <person name="Kohn T."/>
            <person name="Peeters S.H."/>
            <person name="Heuer A."/>
            <person name="Rast P."/>
            <person name="Oberbeckmann S."/>
            <person name="Bunk B."/>
            <person name="Jeske O."/>
            <person name="Meyerdierks A."/>
            <person name="Storesund J.E."/>
            <person name="Kallscheuer N."/>
            <person name="Luecker S."/>
            <person name="Lage O.M."/>
            <person name="Pohl T."/>
            <person name="Merkel B.J."/>
            <person name="Hornburger P."/>
            <person name="Mueller R.-W."/>
            <person name="Bruemmer F."/>
            <person name="Labrenz M."/>
            <person name="Spormann A.M."/>
            <person name="Op Den Camp H."/>
            <person name="Overmann J."/>
            <person name="Amann R."/>
            <person name="Jetten M.S.M."/>
            <person name="Mascher T."/>
            <person name="Medema M.H."/>
            <person name="Devos D.P."/>
            <person name="Kaster A.-K."/>
            <person name="Ovreas L."/>
            <person name="Rohde M."/>
            <person name="Galperin M.Y."/>
            <person name="Jogler C."/>
        </authorList>
    </citation>
    <scope>NUCLEOTIDE SEQUENCE [LARGE SCALE GENOMIC DNA]</scope>
    <source>
        <strain evidence="3 4">Pan14r</strain>
    </source>
</reference>
<gene>
    <name evidence="3" type="primary">tuaC_1</name>
    <name evidence="3" type="ORF">Pan14r_13440</name>
</gene>
<dbReference type="InterPro" id="IPR028098">
    <property type="entry name" value="Glyco_trans_4-like_N"/>
</dbReference>
<dbReference type="InterPro" id="IPR001296">
    <property type="entry name" value="Glyco_trans_1"/>
</dbReference>
<dbReference type="Pfam" id="PF00534">
    <property type="entry name" value="Glycos_transf_1"/>
    <property type="match status" value="1"/>
</dbReference>
<name>A0A5C5Y1N8_9PLAN</name>
<dbReference type="OrthoDB" id="232381at2"/>
<dbReference type="InterPro" id="IPR050194">
    <property type="entry name" value="Glycosyltransferase_grp1"/>
</dbReference>